<dbReference type="InterPro" id="IPR011990">
    <property type="entry name" value="TPR-like_helical_dom_sf"/>
</dbReference>
<gene>
    <name evidence="2" type="ordered locus">MTR_1g011810</name>
</gene>
<name>G7I6D8_MEDTR</name>
<dbReference type="AlphaFoldDB" id="G7I6D8"/>
<accession>G7I6D8</accession>
<dbReference type="Pfam" id="PF01535">
    <property type="entry name" value="PPR"/>
    <property type="match status" value="1"/>
</dbReference>
<proteinExistence type="predicted"/>
<keyword evidence="1" id="KW-0677">Repeat</keyword>
<evidence type="ECO:0000313" key="4">
    <source>
        <dbReference type="Proteomes" id="UP000002051"/>
    </source>
</evidence>
<dbReference type="Proteomes" id="UP000002051">
    <property type="component" value="Unassembled WGS sequence"/>
</dbReference>
<reference evidence="2 4" key="1">
    <citation type="journal article" date="2011" name="Nature">
        <title>The Medicago genome provides insight into the evolution of rhizobial symbioses.</title>
        <authorList>
            <person name="Young N.D."/>
            <person name="Debelle F."/>
            <person name="Oldroyd G.E."/>
            <person name="Geurts R."/>
            <person name="Cannon S.B."/>
            <person name="Udvardi M.K."/>
            <person name="Benedito V.A."/>
            <person name="Mayer K.F."/>
            <person name="Gouzy J."/>
            <person name="Schoof H."/>
            <person name="Van de Peer Y."/>
            <person name="Proost S."/>
            <person name="Cook D.R."/>
            <person name="Meyers B.C."/>
            <person name="Spannagl M."/>
            <person name="Cheung F."/>
            <person name="De Mita S."/>
            <person name="Krishnakumar V."/>
            <person name="Gundlach H."/>
            <person name="Zhou S."/>
            <person name="Mudge J."/>
            <person name="Bharti A.K."/>
            <person name="Murray J.D."/>
            <person name="Naoumkina M.A."/>
            <person name="Rosen B."/>
            <person name="Silverstein K.A."/>
            <person name="Tang H."/>
            <person name="Rombauts S."/>
            <person name="Zhao P.X."/>
            <person name="Zhou P."/>
            <person name="Barbe V."/>
            <person name="Bardou P."/>
            <person name="Bechner M."/>
            <person name="Bellec A."/>
            <person name="Berger A."/>
            <person name="Berges H."/>
            <person name="Bidwell S."/>
            <person name="Bisseling T."/>
            <person name="Choisne N."/>
            <person name="Couloux A."/>
            <person name="Denny R."/>
            <person name="Deshpande S."/>
            <person name="Dai X."/>
            <person name="Doyle J.J."/>
            <person name="Dudez A.M."/>
            <person name="Farmer A.D."/>
            <person name="Fouteau S."/>
            <person name="Franken C."/>
            <person name="Gibelin C."/>
            <person name="Gish J."/>
            <person name="Goldstein S."/>
            <person name="Gonzalez A.J."/>
            <person name="Green P.J."/>
            <person name="Hallab A."/>
            <person name="Hartog M."/>
            <person name="Hua A."/>
            <person name="Humphray S.J."/>
            <person name="Jeong D.H."/>
            <person name="Jing Y."/>
            <person name="Jocker A."/>
            <person name="Kenton S.M."/>
            <person name="Kim D.J."/>
            <person name="Klee K."/>
            <person name="Lai H."/>
            <person name="Lang C."/>
            <person name="Lin S."/>
            <person name="Macmil S.L."/>
            <person name="Magdelenat G."/>
            <person name="Matthews L."/>
            <person name="McCorrison J."/>
            <person name="Monaghan E.L."/>
            <person name="Mun J.H."/>
            <person name="Najar F.Z."/>
            <person name="Nicholson C."/>
            <person name="Noirot C."/>
            <person name="O'Bleness M."/>
            <person name="Paule C.R."/>
            <person name="Poulain J."/>
            <person name="Prion F."/>
            <person name="Qin B."/>
            <person name="Qu C."/>
            <person name="Retzel E.F."/>
            <person name="Riddle C."/>
            <person name="Sallet E."/>
            <person name="Samain S."/>
            <person name="Samson N."/>
            <person name="Sanders I."/>
            <person name="Saurat O."/>
            <person name="Scarpelli C."/>
            <person name="Schiex T."/>
            <person name="Segurens B."/>
            <person name="Severin A.J."/>
            <person name="Sherrier D.J."/>
            <person name="Shi R."/>
            <person name="Sims S."/>
            <person name="Singer S.R."/>
            <person name="Sinharoy S."/>
            <person name="Sterck L."/>
            <person name="Viollet A."/>
            <person name="Wang B.B."/>
            <person name="Wang K."/>
            <person name="Wang M."/>
            <person name="Wang X."/>
            <person name="Warfsmann J."/>
            <person name="Weissenbach J."/>
            <person name="White D.D."/>
            <person name="White J.D."/>
            <person name="Wiley G.B."/>
            <person name="Wincker P."/>
            <person name="Xing Y."/>
            <person name="Yang L."/>
            <person name="Yao Z."/>
            <person name="Ying F."/>
            <person name="Zhai J."/>
            <person name="Zhou L."/>
            <person name="Zuber A."/>
            <person name="Denarie J."/>
            <person name="Dixon R.A."/>
            <person name="May G.D."/>
            <person name="Schwartz D.C."/>
            <person name="Rogers J."/>
            <person name="Quetier F."/>
            <person name="Town C.D."/>
            <person name="Roe B.A."/>
        </authorList>
    </citation>
    <scope>NUCLEOTIDE SEQUENCE [LARGE SCALE GENOMIC DNA]</scope>
    <source>
        <strain evidence="2">A17</strain>
        <strain evidence="3 4">cv. Jemalong A17</strain>
    </source>
</reference>
<reference evidence="3" key="3">
    <citation type="submission" date="2015-04" db="UniProtKB">
        <authorList>
            <consortium name="EnsemblPlants"/>
        </authorList>
    </citation>
    <scope>IDENTIFICATION</scope>
    <source>
        <strain evidence="3">cv. Jemalong A17</strain>
    </source>
</reference>
<dbReference type="InterPro" id="IPR002885">
    <property type="entry name" value="PPR_rpt"/>
</dbReference>
<accession>A0A0C3UIM6</accession>
<organism evidence="2 4">
    <name type="scientific">Medicago truncatula</name>
    <name type="common">Barrel medic</name>
    <name type="synonym">Medicago tribuloides</name>
    <dbReference type="NCBI Taxonomy" id="3880"/>
    <lineage>
        <taxon>Eukaryota</taxon>
        <taxon>Viridiplantae</taxon>
        <taxon>Streptophyta</taxon>
        <taxon>Embryophyta</taxon>
        <taxon>Tracheophyta</taxon>
        <taxon>Spermatophyta</taxon>
        <taxon>Magnoliopsida</taxon>
        <taxon>eudicotyledons</taxon>
        <taxon>Gunneridae</taxon>
        <taxon>Pentapetalae</taxon>
        <taxon>rosids</taxon>
        <taxon>fabids</taxon>
        <taxon>Fabales</taxon>
        <taxon>Fabaceae</taxon>
        <taxon>Papilionoideae</taxon>
        <taxon>50 kb inversion clade</taxon>
        <taxon>NPAAA clade</taxon>
        <taxon>Hologalegina</taxon>
        <taxon>IRL clade</taxon>
        <taxon>Trifolieae</taxon>
        <taxon>Medicago</taxon>
    </lineage>
</organism>
<dbReference type="HOGENOM" id="CLU_1663355_0_0_1"/>
<reference evidence="2 4" key="2">
    <citation type="journal article" date="2014" name="BMC Genomics">
        <title>An improved genome release (version Mt4.0) for the model legume Medicago truncatula.</title>
        <authorList>
            <person name="Tang H."/>
            <person name="Krishnakumar V."/>
            <person name="Bidwell S."/>
            <person name="Rosen B."/>
            <person name="Chan A."/>
            <person name="Zhou S."/>
            <person name="Gentzbittel L."/>
            <person name="Childs K.L."/>
            <person name="Yandell M."/>
            <person name="Gundlach H."/>
            <person name="Mayer K.F."/>
            <person name="Schwartz D.C."/>
            <person name="Town C.D."/>
        </authorList>
    </citation>
    <scope>GENOME REANNOTATION</scope>
    <source>
        <strain evidence="3 4">cv. Jemalong A17</strain>
    </source>
</reference>
<dbReference type="PaxDb" id="3880-AES58963"/>
<keyword evidence="4" id="KW-1185">Reference proteome</keyword>
<evidence type="ECO:0000313" key="2">
    <source>
        <dbReference type="EMBL" id="AES58963.2"/>
    </source>
</evidence>
<evidence type="ECO:0000313" key="3">
    <source>
        <dbReference type="EnsemblPlants" id="AES58963"/>
    </source>
</evidence>
<sequence length="159" mass="18516">MLSMFRRCAGADVVPPIEFKLPTAALAEFNILLSQHIDSISRYNTVLSSLLDTRHYDAYKAMLFYNYIKLKGGFQFNSDTYQILVNGLCYSGETQRAIQLLGQVLLLKIHTRQEMYDIVLLYNEIILRLGKDRLVIQAYDLYSKMIVNNIIYRTRGKRY</sequence>
<protein>
    <submittedName>
        <fullName evidence="2">PPR repeat protein</fullName>
    </submittedName>
</protein>
<dbReference type="EMBL" id="CM001217">
    <property type="protein sequence ID" value="AES58963.2"/>
    <property type="molecule type" value="Genomic_DNA"/>
</dbReference>
<dbReference type="EnsemblPlants" id="AES58963">
    <property type="protein sequence ID" value="AES58963"/>
    <property type="gene ID" value="MTR_1g011810"/>
</dbReference>
<evidence type="ECO:0000256" key="1">
    <source>
        <dbReference type="ARBA" id="ARBA00022737"/>
    </source>
</evidence>
<dbReference type="Gene3D" id="1.25.40.10">
    <property type="entry name" value="Tetratricopeptide repeat domain"/>
    <property type="match status" value="1"/>
</dbReference>